<evidence type="ECO:0000313" key="2">
    <source>
        <dbReference type="EMBL" id="PIL36929.1"/>
    </source>
</evidence>
<dbReference type="EMBL" id="AYKW01000001">
    <property type="protein sequence ID" value="PIL36929.1"/>
    <property type="molecule type" value="Genomic_DNA"/>
</dbReference>
<feature type="compositionally biased region" description="Low complexity" evidence="1">
    <location>
        <begin position="282"/>
        <end position="311"/>
    </location>
</feature>
<evidence type="ECO:0000256" key="1">
    <source>
        <dbReference type="SAM" id="MobiDB-lite"/>
    </source>
</evidence>
<accession>A0A2G8ST28</accession>
<protein>
    <submittedName>
        <fullName evidence="2">Uncharacterized protein</fullName>
    </submittedName>
</protein>
<feature type="compositionally biased region" description="Low complexity" evidence="1">
    <location>
        <begin position="234"/>
        <end position="248"/>
    </location>
</feature>
<gene>
    <name evidence="2" type="ORF">GSI_00619</name>
</gene>
<proteinExistence type="predicted"/>
<feature type="region of interest" description="Disordered" evidence="1">
    <location>
        <begin position="59"/>
        <end position="384"/>
    </location>
</feature>
<keyword evidence="3" id="KW-1185">Reference proteome</keyword>
<dbReference type="Proteomes" id="UP000230002">
    <property type="component" value="Unassembled WGS sequence"/>
</dbReference>
<feature type="compositionally biased region" description="Basic and acidic residues" evidence="1">
    <location>
        <begin position="251"/>
        <end position="261"/>
    </location>
</feature>
<feature type="compositionally biased region" description="Basic residues" evidence="1">
    <location>
        <begin position="190"/>
        <end position="202"/>
    </location>
</feature>
<feature type="compositionally biased region" description="Low complexity" evidence="1">
    <location>
        <begin position="151"/>
        <end position="167"/>
    </location>
</feature>
<feature type="compositionally biased region" description="Pro residues" evidence="1">
    <location>
        <begin position="312"/>
        <end position="324"/>
    </location>
</feature>
<dbReference type="OrthoDB" id="3438340at2759"/>
<name>A0A2G8ST28_9APHY</name>
<sequence length="384" mass="41353">MEGFEEDIDLETAQAEVDRSMAFVDSLVSGWMKEYKGKLPSAASRGEPEFDIDEYMRRPPRLGLGASVPSSSSIHSHEASKLRGKLVGTGKKRAREDEDPTPGPSAIVISDDEDESRARVITKKRRPDPFALKPKQRARVDPPLSQPAPAPAEAAASPSKPKPTSKISDVEEISRPDVLHPSDGMSPLTLKKRKKKKKHKAKAGVEPDHSMEIDEPRSDPPSPSHLPEQSHPKSSSQGNAGSAASQPAPSKPEKRKREVIVIKDTPPPEPPQPQSLLGAALSTAKSFFSKAMSSHSSIASPNSASAQTSPARPQPAKPVPPPSPQRLDPFGNPLLNLEGPPPDVGDEAVGSAKKKRKRRKKKKHVTTDPDTVMGVIDVDADNED</sequence>
<reference evidence="2 3" key="1">
    <citation type="journal article" date="2015" name="Sci. Rep.">
        <title>Chromosome-level genome map provides insights into diverse defense mechanisms in the medicinal fungus Ganoderma sinense.</title>
        <authorList>
            <person name="Zhu Y."/>
            <person name="Xu J."/>
            <person name="Sun C."/>
            <person name="Zhou S."/>
            <person name="Xu H."/>
            <person name="Nelson D.R."/>
            <person name="Qian J."/>
            <person name="Song J."/>
            <person name="Luo H."/>
            <person name="Xiang L."/>
            <person name="Li Y."/>
            <person name="Xu Z."/>
            <person name="Ji A."/>
            <person name="Wang L."/>
            <person name="Lu S."/>
            <person name="Hayward A."/>
            <person name="Sun W."/>
            <person name="Li X."/>
            <person name="Schwartz D.C."/>
            <person name="Wang Y."/>
            <person name="Chen S."/>
        </authorList>
    </citation>
    <scope>NUCLEOTIDE SEQUENCE [LARGE SCALE GENOMIC DNA]</scope>
    <source>
        <strain evidence="2 3">ZZ0214-1</strain>
    </source>
</reference>
<organism evidence="2 3">
    <name type="scientific">Ganoderma sinense ZZ0214-1</name>
    <dbReference type="NCBI Taxonomy" id="1077348"/>
    <lineage>
        <taxon>Eukaryota</taxon>
        <taxon>Fungi</taxon>
        <taxon>Dikarya</taxon>
        <taxon>Basidiomycota</taxon>
        <taxon>Agaricomycotina</taxon>
        <taxon>Agaricomycetes</taxon>
        <taxon>Polyporales</taxon>
        <taxon>Polyporaceae</taxon>
        <taxon>Ganoderma</taxon>
    </lineage>
</organism>
<dbReference type="AlphaFoldDB" id="A0A2G8ST28"/>
<evidence type="ECO:0000313" key="3">
    <source>
        <dbReference type="Proteomes" id="UP000230002"/>
    </source>
</evidence>
<feature type="compositionally biased region" description="Basic and acidic residues" evidence="1">
    <location>
        <begin position="203"/>
        <end position="218"/>
    </location>
</feature>
<feature type="compositionally biased region" description="Basic residues" evidence="1">
    <location>
        <begin position="352"/>
        <end position="364"/>
    </location>
</feature>
<feature type="compositionally biased region" description="Basic and acidic residues" evidence="1">
    <location>
        <begin position="168"/>
        <end position="180"/>
    </location>
</feature>
<feature type="compositionally biased region" description="Low complexity" evidence="1">
    <location>
        <begin position="325"/>
        <end position="338"/>
    </location>
</feature>
<comment type="caution">
    <text evidence="2">The sequence shown here is derived from an EMBL/GenBank/DDBJ whole genome shotgun (WGS) entry which is preliminary data.</text>
</comment>